<evidence type="ECO:0000313" key="4">
    <source>
        <dbReference type="Proteomes" id="UP000001024"/>
    </source>
</evidence>
<name>Q9HIC3_THEAC</name>
<evidence type="ECO:0000256" key="1">
    <source>
        <dbReference type="SAM" id="Coils"/>
    </source>
</evidence>
<dbReference type="Proteomes" id="UP000001024">
    <property type="component" value="Chromosome"/>
</dbReference>
<dbReference type="PANTHER" id="PTHR15239">
    <property type="entry name" value="NUCLEAR EXPORT MEDIATOR FACTOR NEMF"/>
    <property type="match status" value="1"/>
</dbReference>
<dbReference type="EnsemblBacteria" id="CAC12538">
    <property type="protein sequence ID" value="CAC12538"/>
    <property type="gene ID" value="CAC12538"/>
</dbReference>
<dbReference type="InterPro" id="IPR008532">
    <property type="entry name" value="NFACT_RNA-bd"/>
</dbReference>
<dbReference type="eggNOG" id="arCOG01695">
    <property type="taxonomic scope" value="Archaea"/>
</dbReference>
<feature type="domain" description="NFACT RNA-binding" evidence="2">
    <location>
        <begin position="392"/>
        <end position="502"/>
    </location>
</feature>
<keyword evidence="1" id="KW-0175">Coiled coil</keyword>
<dbReference type="PANTHER" id="PTHR15239:SF6">
    <property type="entry name" value="RIBOSOME QUALITY CONTROL COMPLEX SUBUNIT NEMF"/>
    <property type="match status" value="1"/>
</dbReference>
<dbReference type="NCBIfam" id="NF041120">
    <property type="entry name" value="RqcH_arch"/>
    <property type="match status" value="1"/>
</dbReference>
<organism evidence="3 4">
    <name type="scientific">Thermoplasma acidophilum (strain ATCC 25905 / DSM 1728 / JCM 9062 / NBRC 15155 / AMRC-C165)</name>
    <dbReference type="NCBI Taxonomy" id="273075"/>
    <lineage>
        <taxon>Archaea</taxon>
        <taxon>Methanobacteriati</taxon>
        <taxon>Thermoplasmatota</taxon>
        <taxon>Thermoplasmata</taxon>
        <taxon>Thermoplasmatales</taxon>
        <taxon>Thermoplasmataceae</taxon>
        <taxon>Thermoplasma</taxon>
    </lineage>
</organism>
<dbReference type="FunCoup" id="Q9HIC3">
    <property type="interactions" value="115"/>
</dbReference>
<reference evidence="3 4" key="1">
    <citation type="journal article" date="2000" name="Nature">
        <title>The genome sequence of the thermoacidophilic scavenger Thermoplasma acidophilum.</title>
        <authorList>
            <person name="Ruepp A."/>
            <person name="Graml W."/>
            <person name="Santos-Martinez M.L."/>
            <person name="Koretke K.K."/>
            <person name="Volker C."/>
            <person name="Mewes H.W."/>
            <person name="Frishman D."/>
            <person name="Stocker S."/>
            <person name="Lupas A.N."/>
            <person name="Baumeister W."/>
        </authorList>
    </citation>
    <scope>NUCLEOTIDE SEQUENCE [LARGE SCALE GENOMIC DNA]</scope>
    <source>
        <strain evidence="4">ATCC 25905 / DSM 1728 / JCM 9062 / NBRC 15155 / AMRC-C165</strain>
    </source>
</reference>
<dbReference type="KEGG" id="tac:Ta1418"/>
<dbReference type="STRING" id="273075.gene:9572645"/>
<sequence>MNIYRDRFVGSFVKKVYQVGPDDFMVQIYRSDIKRMDVLISLKHGIFFKTVETPETATQTAMVLRKTISDRRIVGIRQINFDRVVEFTFHTGQKLILELFREGNLIATDGDRITFVLRPRKWKNRDLEVGGTYQPPSSFDPSSASPEDMSKIISGSSANIVQTLATRLNLGGELAEEILYRAGIDKETPARDAAGRSADIRSMLDELLKESLANRSYYYKSQGLVSPCEMKHFGDPDRIFDDLNEGLLFVLTLSKDEAEFEDPITRRINSQKKSIEEFEKIANEKQEIGRAIMERLQEIDGAIRSARSGNYAGNIDRARKVITVDMDGKPVEIDYTVSAGENANRYFSQAKDYRRKIEGAMKAIEEAEKQRLTEMQKAEKKKRRKVFWFETYHWFISSEGYLVIAGRDAKSNEKIVKKHLQEGDIYVHADMYGAPSTIIKSSGKQPPGEATLREAASFAVSFSRAWPAGIASGTAYWVYPSQVSKTPESGEYVATGSWIIRGKRNYITDLKLELCIGMKDIEGLQIPMIGPSSAFADSEKCVRIVPGDRKRSNLAKRIADIIGSDREEIEKLLPPGGSEIADQDGRRS</sequence>
<evidence type="ECO:0000259" key="2">
    <source>
        <dbReference type="Pfam" id="PF05670"/>
    </source>
</evidence>
<proteinExistence type="predicted"/>
<dbReference type="Pfam" id="PF05670">
    <property type="entry name" value="NFACT-R_1"/>
    <property type="match status" value="1"/>
</dbReference>
<dbReference type="PaxDb" id="273075-Ta1418m"/>
<dbReference type="EMBL" id="AL445067">
    <property type="protein sequence ID" value="CAC12538.1"/>
    <property type="molecule type" value="Genomic_DNA"/>
</dbReference>
<dbReference type="GO" id="GO:0072344">
    <property type="term" value="P:rescue of stalled ribosome"/>
    <property type="evidence" value="ECO:0007669"/>
    <property type="project" value="TreeGrafter"/>
</dbReference>
<dbReference type="AlphaFoldDB" id="Q9HIC3"/>
<dbReference type="Pfam" id="PF05833">
    <property type="entry name" value="NFACT_N"/>
    <property type="match status" value="1"/>
</dbReference>
<dbReference type="GO" id="GO:0000049">
    <property type="term" value="F:tRNA binding"/>
    <property type="evidence" value="ECO:0007669"/>
    <property type="project" value="TreeGrafter"/>
</dbReference>
<dbReference type="GO" id="GO:0043023">
    <property type="term" value="F:ribosomal large subunit binding"/>
    <property type="evidence" value="ECO:0007669"/>
    <property type="project" value="TreeGrafter"/>
</dbReference>
<accession>Q9HIC3</accession>
<evidence type="ECO:0000313" key="3">
    <source>
        <dbReference type="EMBL" id="CAC12538.1"/>
    </source>
</evidence>
<keyword evidence="4" id="KW-1185">Reference proteome</keyword>
<dbReference type="HOGENOM" id="CLU_003612_2_1_2"/>
<dbReference type="Gene3D" id="2.30.310.10">
    <property type="entry name" value="ibrinogen binding protein from staphylococcus aureus domain"/>
    <property type="match status" value="1"/>
</dbReference>
<feature type="coiled-coil region" evidence="1">
    <location>
        <begin position="350"/>
        <end position="384"/>
    </location>
</feature>
<dbReference type="InParanoid" id="Q9HIC3"/>
<protein>
    <recommendedName>
        <fullName evidence="2">NFACT RNA-binding domain-containing protein</fullName>
    </recommendedName>
</protein>
<dbReference type="GO" id="GO:1990112">
    <property type="term" value="C:RQC complex"/>
    <property type="evidence" value="ECO:0007669"/>
    <property type="project" value="TreeGrafter"/>
</dbReference>
<gene>
    <name evidence="3" type="ordered locus">Ta1418</name>
</gene>
<dbReference type="InterPro" id="IPR051608">
    <property type="entry name" value="RQC_Subunit_NEMF"/>
</dbReference>